<organism evidence="2 3">
    <name type="scientific">Campylobacter volucris</name>
    <dbReference type="NCBI Taxonomy" id="1031542"/>
    <lineage>
        <taxon>Bacteria</taxon>
        <taxon>Pseudomonadati</taxon>
        <taxon>Campylobacterota</taxon>
        <taxon>Epsilonproteobacteria</taxon>
        <taxon>Campylobacterales</taxon>
        <taxon>Campylobacteraceae</taxon>
        <taxon>Campylobacter</taxon>
    </lineage>
</organism>
<evidence type="ECO:0000313" key="3">
    <source>
        <dbReference type="Proteomes" id="UP000321629"/>
    </source>
</evidence>
<dbReference type="AlphaFoldDB" id="A0A5C7DQC7"/>
<evidence type="ECO:0000313" key="2">
    <source>
        <dbReference type="EMBL" id="TXE86264.1"/>
    </source>
</evidence>
<proteinExistence type="predicted"/>
<gene>
    <name evidence="2" type="ORF">FPD38_06355</name>
</gene>
<dbReference type="InterPro" id="IPR046866">
    <property type="entry name" value="FapA_N"/>
</dbReference>
<dbReference type="EMBL" id="VOWJ01000031">
    <property type="protein sequence ID" value="TXE86264.1"/>
    <property type="molecule type" value="Genomic_DNA"/>
</dbReference>
<dbReference type="Proteomes" id="UP000321629">
    <property type="component" value="Unassembled WGS sequence"/>
</dbReference>
<sequence length="615" mass="71041">MKENTILYTKDPYKELLSFALANKIDAKNLDFKLLSFSTSYTFDNQTWHKVNEQQLQIFEEDENFLNPNLNIEQEYKIQIDTKANIASSKINVELKTDELCTFLKAIVKANENISYHEKIALDVFEAIYKRMIKEGFLLGFRIFDFKRQIISFNTKVKEKKTFDLEIEFEVSKGLKPQTSIDEKIIFHYIEKLKNLDDMMNRNYIVSIGKDELAIERIKPKDGKEGRGLKFKFLKSLPPKLNEEKISVSNNFEIKEDEESIKYIAKKDGFIVVHNSTYEIENHLELNKVDFKSTGSIWAGLDKQVSIVVKNTNLLEEAVGPRITLEAQELEVIGNIAQESTLRAKKLLLKGSMHQKSKIYGENVEVDILKGYCEANEFKAEGLENGILRAKKVNIKKAMGGEIIADEIYIDELFDNCVCSAKKLICIGKIQGTGNKLIIEHAKIFEQDDSGEVLLQNLENNKIEQERTKNELEEIRHTIHVSKDSVKLLQQKAKEFMAAKKPIPQAYKSTINDYNHKIELFNHLKTTLENLIEQEKDGIKKIKKVQEELLEAKIINKNGNWADLNEIKFKLLYPSKELTFSPQKEEKIQCLQLIKIGEDDASYEIRALTTYKEDQ</sequence>
<protein>
    <submittedName>
        <fullName evidence="2">DUF342 domain-containing protein</fullName>
    </submittedName>
</protein>
<feature type="domain" description="Flagellar Assembly Protein A N-terminal region" evidence="1">
    <location>
        <begin position="155"/>
        <end position="275"/>
    </location>
</feature>
<dbReference type="Pfam" id="PF20250">
    <property type="entry name" value="FapA_N"/>
    <property type="match status" value="1"/>
</dbReference>
<comment type="caution">
    <text evidence="2">The sequence shown here is derived from an EMBL/GenBank/DDBJ whole genome shotgun (WGS) entry which is preliminary data.</text>
</comment>
<reference evidence="2 3" key="1">
    <citation type="submission" date="2019-07" db="EMBL/GenBank/DDBJ databases">
        <title>Rapid identification of Enteric Bacteria from Whole Genome Sequences (WGS) using Average Nucleotide Identity (ANI).</title>
        <authorList>
            <person name="Lane C."/>
        </authorList>
    </citation>
    <scope>NUCLEOTIDE SEQUENCE [LARGE SCALE GENOMIC DNA]</scope>
    <source>
        <strain evidence="2 3">2016D-0084</strain>
    </source>
</reference>
<dbReference type="RefSeq" id="WP_147555884.1">
    <property type="nucleotide sequence ID" value="NZ_VOWJ01000031.1"/>
</dbReference>
<name>A0A5C7DQC7_9BACT</name>
<evidence type="ECO:0000259" key="1">
    <source>
        <dbReference type="Pfam" id="PF20250"/>
    </source>
</evidence>
<accession>A0A5C7DQC7</accession>